<evidence type="ECO:0000256" key="6">
    <source>
        <dbReference type="ARBA" id="ARBA00022989"/>
    </source>
</evidence>
<feature type="transmembrane region" description="Helical" evidence="9">
    <location>
        <begin position="151"/>
        <end position="173"/>
    </location>
</feature>
<evidence type="ECO:0000256" key="8">
    <source>
        <dbReference type="RuleBase" id="RU000477"/>
    </source>
</evidence>
<evidence type="ECO:0000256" key="3">
    <source>
        <dbReference type="ARBA" id="ARBA00022448"/>
    </source>
</evidence>
<dbReference type="SUPFAM" id="SSF81338">
    <property type="entry name" value="Aquaporin-like"/>
    <property type="match status" value="1"/>
</dbReference>
<dbReference type="OrthoDB" id="9807293at2"/>
<dbReference type="PANTHER" id="PTHR19139:SF199">
    <property type="entry name" value="MIP17260P"/>
    <property type="match status" value="1"/>
</dbReference>
<keyword evidence="5 8" id="KW-0812">Transmembrane</keyword>
<evidence type="ECO:0000256" key="7">
    <source>
        <dbReference type="ARBA" id="ARBA00023136"/>
    </source>
</evidence>
<evidence type="ECO:0000256" key="4">
    <source>
        <dbReference type="ARBA" id="ARBA00022475"/>
    </source>
</evidence>
<evidence type="ECO:0000256" key="9">
    <source>
        <dbReference type="SAM" id="Phobius"/>
    </source>
</evidence>
<comment type="similarity">
    <text evidence="2 8">Belongs to the MIP/aquaporin (TC 1.A.8) family.</text>
</comment>
<feature type="transmembrane region" description="Helical" evidence="9">
    <location>
        <begin position="32"/>
        <end position="50"/>
    </location>
</feature>
<name>A0A069CYB7_WEIOS</name>
<feature type="transmembrane region" description="Helical" evidence="9">
    <location>
        <begin position="122"/>
        <end position="145"/>
    </location>
</feature>
<reference evidence="11" key="1">
    <citation type="journal article" date="2014" name="Genome Announc.">
        <title>Draft genome sequence of Weissella oryzae SG25T, isolated from fermented rice grains.</title>
        <authorList>
            <person name="Tanizawa Y."/>
            <person name="Fujisawa T."/>
            <person name="Mochizuki T."/>
            <person name="Kaminuma E."/>
            <person name="Suzuki Y."/>
            <person name="Nakamura Y."/>
            <person name="Tohno M."/>
        </authorList>
    </citation>
    <scope>NUCLEOTIDE SEQUENCE [LARGE SCALE GENOMIC DNA]</scope>
    <source>
        <strain evidence="11">DSM 25784 / JCM 18191 / LMG 30913 / SG25</strain>
    </source>
</reference>
<dbReference type="EMBL" id="DF820484">
    <property type="protein sequence ID" value="GAK30096.1"/>
    <property type="molecule type" value="Genomic_DNA"/>
</dbReference>
<dbReference type="GO" id="GO:0005886">
    <property type="term" value="C:plasma membrane"/>
    <property type="evidence" value="ECO:0007669"/>
    <property type="project" value="UniProtKB-SubCell"/>
</dbReference>
<sequence>MRKYIAEFIGTLLLVLMGTGAVVFAGTSYGPLPIAMAFAISVIAGAAALGKISGAHFNPAISLGAAIVGRITWVEFAGYLVSQFLGGIVATGILFGFMKAFGAKAATIAQVGFGQTSYTASLNFFSAAGIELVLTFFLVLVALMTTAKQNAALANVAPVAIGLVLGGLVMIGLSSTGGSLNPARSFGPALGMALVGSSTALANYAAYLVGPLLGGALAAVVAKYGLGSEE</sequence>
<dbReference type="AlphaFoldDB" id="A0A069CYB7"/>
<proteinExistence type="inferred from homology"/>
<protein>
    <submittedName>
        <fullName evidence="10">MIP family major intrinsic protein channelprotein</fullName>
    </submittedName>
</protein>
<dbReference type="PRINTS" id="PR00783">
    <property type="entry name" value="MINTRINSICP"/>
</dbReference>
<evidence type="ECO:0000313" key="10">
    <source>
        <dbReference type="EMBL" id="GAK30096.1"/>
    </source>
</evidence>
<dbReference type="InterPro" id="IPR022357">
    <property type="entry name" value="MIP_CS"/>
</dbReference>
<keyword evidence="4" id="KW-1003">Cell membrane</keyword>
<keyword evidence="6 9" id="KW-1133">Transmembrane helix</keyword>
<keyword evidence="7 9" id="KW-0472">Membrane</keyword>
<organism evidence="10 11">
    <name type="scientific">Weissella oryzae (strain DSM 25784 / JCM 18191 / LMG 30913 / SG25)</name>
    <dbReference type="NCBI Taxonomy" id="1329250"/>
    <lineage>
        <taxon>Bacteria</taxon>
        <taxon>Bacillati</taxon>
        <taxon>Bacillota</taxon>
        <taxon>Bacilli</taxon>
        <taxon>Lactobacillales</taxon>
        <taxon>Lactobacillaceae</taxon>
        <taxon>Weissella</taxon>
    </lineage>
</organism>
<gene>
    <name evidence="10" type="ORF">WOSG25_011930</name>
</gene>
<dbReference type="PROSITE" id="PS00221">
    <property type="entry name" value="MIP"/>
    <property type="match status" value="1"/>
</dbReference>
<evidence type="ECO:0000256" key="2">
    <source>
        <dbReference type="ARBA" id="ARBA00006175"/>
    </source>
</evidence>
<feature type="transmembrane region" description="Helical" evidence="9">
    <location>
        <begin position="7"/>
        <end position="26"/>
    </location>
</feature>
<comment type="subcellular location">
    <subcellularLocation>
        <location evidence="1">Cell membrane</location>
        <topology evidence="1">Multi-pass membrane protein</topology>
    </subcellularLocation>
</comment>
<dbReference type="InterPro" id="IPR034294">
    <property type="entry name" value="Aquaporin_transptr"/>
</dbReference>
<dbReference type="InterPro" id="IPR023271">
    <property type="entry name" value="Aquaporin-like"/>
</dbReference>
<keyword evidence="11" id="KW-1185">Reference proteome</keyword>
<dbReference type="Gene3D" id="1.20.1080.10">
    <property type="entry name" value="Glycerol uptake facilitator protein"/>
    <property type="match status" value="1"/>
</dbReference>
<evidence type="ECO:0000256" key="1">
    <source>
        <dbReference type="ARBA" id="ARBA00004651"/>
    </source>
</evidence>
<dbReference type="PANTHER" id="PTHR19139">
    <property type="entry name" value="AQUAPORIN TRANSPORTER"/>
    <property type="match status" value="1"/>
</dbReference>
<evidence type="ECO:0000256" key="5">
    <source>
        <dbReference type="ARBA" id="ARBA00022692"/>
    </source>
</evidence>
<dbReference type="GO" id="GO:0015250">
    <property type="term" value="F:water channel activity"/>
    <property type="evidence" value="ECO:0007669"/>
    <property type="project" value="TreeGrafter"/>
</dbReference>
<feature type="transmembrane region" description="Helical" evidence="9">
    <location>
        <begin position="80"/>
        <end position="101"/>
    </location>
</feature>
<dbReference type="Proteomes" id="UP000030643">
    <property type="component" value="Unassembled WGS sequence"/>
</dbReference>
<evidence type="ECO:0000313" key="11">
    <source>
        <dbReference type="Proteomes" id="UP000030643"/>
    </source>
</evidence>
<dbReference type="eggNOG" id="COG0580">
    <property type="taxonomic scope" value="Bacteria"/>
</dbReference>
<accession>A0A069CYB7</accession>
<keyword evidence="3 8" id="KW-0813">Transport</keyword>
<dbReference type="InterPro" id="IPR000425">
    <property type="entry name" value="MIP"/>
</dbReference>
<dbReference type="STRING" id="1329250.WOSG25_011930"/>
<dbReference type="Pfam" id="PF00230">
    <property type="entry name" value="MIP"/>
    <property type="match status" value="1"/>
</dbReference>
<feature type="transmembrane region" description="Helical" evidence="9">
    <location>
        <begin position="208"/>
        <end position="226"/>
    </location>
</feature>